<evidence type="ECO:0000313" key="3">
    <source>
        <dbReference type="EMBL" id="CAE7544412.1"/>
    </source>
</evidence>
<accession>A0A812TZC8</accession>
<feature type="transmembrane region" description="Helical" evidence="1">
    <location>
        <begin position="147"/>
        <end position="165"/>
    </location>
</feature>
<feature type="transmembrane region" description="Helical" evidence="1">
    <location>
        <begin position="104"/>
        <end position="127"/>
    </location>
</feature>
<dbReference type="EMBL" id="CAJNDS010002611">
    <property type="protein sequence ID" value="CAE7544412.1"/>
    <property type="molecule type" value="Genomic_DNA"/>
</dbReference>
<keyword evidence="1" id="KW-0812">Transmembrane</keyword>
<feature type="transmembrane region" description="Helical" evidence="1">
    <location>
        <begin position="63"/>
        <end position="83"/>
    </location>
</feature>
<sequence>MVVGRQCLALAVVALQVFSTRIQKMLQADAKDFLMKCDPADIGLAHSYVCESTKAFVRCFPPVSIIVALMVASQLILCQRLFYLMIRHGVLVDFQNLAPYKDPMFWWVIITCVLALSHFIFHMFVAQQMEVEHRNLQTLVDGLKKDAVFFGLPAVFYIIFLYMSYDVEWLLLPLSKFWEEDPDWAHEVSSELVFITESVARGAVLHDSPEKQFLSVEESCVVTEQRHAGWLVVDFLSIDCIQACGHTLELEGAGQLGYEQYIVPKPCDDMAQKTIQFHQHVKREWTELTSQAGMVPLTKNGFEGEDDLRDEAVAEELLLTRLWEAGTFP</sequence>
<comment type="caution">
    <text evidence="3">The sequence shown here is derived from an EMBL/GenBank/DDBJ whole genome shotgun (WGS) entry which is preliminary data.</text>
</comment>
<protein>
    <submittedName>
        <fullName evidence="3">Uncharacterized protein</fullName>
    </submittedName>
</protein>
<keyword evidence="1" id="KW-0472">Membrane</keyword>
<organism evidence="3 4">
    <name type="scientific">Symbiodinium natans</name>
    <dbReference type="NCBI Taxonomy" id="878477"/>
    <lineage>
        <taxon>Eukaryota</taxon>
        <taxon>Sar</taxon>
        <taxon>Alveolata</taxon>
        <taxon>Dinophyceae</taxon>
        <taxon>Suessiales</taxon>
        <taxon>Symbiodiniaceae</taxon>
        <taxon>Symbiodinium</taxon>
    </lineage>
</organism>
<dbReference type="Proteomes" id="UP000604046">
    <property type="component" value="Unassembled WGS sequence"/>
</dbReference>
<keyword evidence="1" id="KW-1133">Transmembrane helix</keyword>
<name>A0A812TZC8_9DINO</name>
<dbReference type="OrthoDB" id="412944at2759"/>
<keyword evidence="2" id="KW-0732">Signal</keyword>
<reference evidence="3" key="1">
    <citation type="submission" date="2021-02" db="EMBL/GenBank/DDBJ databases">
        <authorList>
            <person name="Dougan E. K."/>
            <person name="Rhodes N."/>
            <person name="Thang M."/>
            <person name="Chan C."/>
        </authorList>
    </citation>
    <scope>NUCLEOTIDE SEQUENCE</scope>
</reference>
<evidence type="ECO:0000313" key="4">
    <source>
        <dbReference type="Proteomes" id="UP000604046"/>
    </source>
</evidence>
<dbReference type="AlphaFoldDB" id="A0A812TZC8"/>
<evidence type="ECO:0000256" key="2">
    <source>
        <dbReference type="SAM" id="SignalP"/>
    </source>
</evidence>
<proteinExistence type="predicted"/>
<feature type="chain" id="PRO_5032351290" evidence="2">
    <location>
        <begin position="20"/>
        <end position="329"/>
    </location>
</feature>
<feature type="signal peptide" evidence="2">
    <location>
        <begin position="1"/>
        <end position="19"/>
    </location>
</feature>
<keyword evidence="4" id="KW-1185">Reference proteome</keyword>
<gene>
    <name evidence="3" type="ORF">SNAT2548_LOCUS30539</name>
</gene>
<evidence type="ECO:0000256" key="1">
    <source>
        <dbReference type="SAM" id="Phobius"/>
    </source>
</evidence>